<evidence type="ECO:0000256" key="3">
    <source>
        <dbReference type="ARBA" id="ARBA00022692"/>
    </source>
</evidence>
<dbReference type="InterPro" id="IPR023395">
    <property type="entry name" value="MCP_dom_sf"/>
</dbReference>
<keyword evidence="8 9" id="KW-0472">Membrane</keyword>
<dbReference type="PANTHER" id="PTHR45829:SF1">
    <property type="entry name" value="CARRIER PROTEIN, PUTATIVE (AFU_ORTHOLOGUE AFUA_4G06780)-RELATED"/>
    <property type="match status" value="1"/>
</dbReference>
<dbReference type="PRINTS" id="PR00926">
    <property type="entry name" value="MITOCARRIER"/>
</dbReference>
<reference evidence="12" key="1">
    <citation type="submission" date="2019-09" db="EMBL/GenBank/DDBJ databases">
        <title>The Mitochondrial Proteome of the Jakobid, Andalucia godoyi, a Protist With the Most Gene-Rich and Bacteria-Like Mitochondrial Genome.</title>
        <authorList>
            <person name="Gray M.W."/>
            <person name="Burger G."/>
            <person name="Derelle R."/>
            <person name="Klimes V."/>
            <person name="Leger M."/>
            <person name="Sarrasin M."/>
            <person name="Vlcek C."/>
            <person name="Roger A.J."/>
            <person name="Elias M."/>
            <person name="Lang B.F."/>
        </authorList>
    </citation>
    <scope>NUCLEOTIDE SEQUENCE</scope>
    <source>
        <strain evidence="12">And28</strain>
    </source>
</reference>
<name>A0A8K0AI74_ANDGO</name>
<keyword evidence="7" id="KW-0496">Mitochondrion</keyword>
<evidence type="ECO:0000256" key="5">
    <source>
        <dbReference type="ARBA" id="ARBA00022792"/>
    </source>
</evidence>
<keyword evidence="6 11" id="KW-1133">Transmembrane helix</keyword>
<dbReference type="InterPro" id="IPR002067">
    <property type="entry name" value="MCP"/>
</dbReference>
<dbReference type="PROSITE" id="PS50920">
    <property type="entry name" value="SOLCAR"/>
    <property type="match status" value="3"/>
</dbReference>
<evidence type="ECO:0000256" key="10">
    <source>
        <dbReference type="RuleBase" id="RU000488"/>
    </source>
</evidence>
<dbReference type="GO" id="GO:0005743">
    <property type="term" value="C:mitochondrial inner membrane"/>
    <property type="evidence" value="ECO:0007669"/>
    <property type="project" value="UniProtKB-SubCell"/>
</dbReference>
<dbReference type="EMBL" id="VRVR01000013">
    <property type="protein sequence ID" value="KAF0852846.1"/>
    <property type="molecule type" value="Genomic_DNA"/>
</dbReference>
<dbReference type="InterPro" id="IPR049562">
    <property type="entry name" value="SLC25A33/36-like"/>
</dbReference>
<dbReference type="Gene3D" id="1.50.40.10">
    <property type="entry name" value="Mitochondrial carrier domain"/>
    <property type="match status" value="2"/>
</dbReference>
<evidence type="ECO:0000256" key="9">
    <source>
        <dbReference type="PROSITE-ProRule" id="PRU00282"/>
    </source>
</evidence>
<evidence type="ECO:0000313" key="12">
    <source>
        <dbReference type="EMBL" id="KAF0852846.1"/>
    </source>
</evidence>
<keyword evidence="13" id="KW-1185">Reference proteome</keyword>
<comment type="similarity">
    <text evidence="10">Belongs to the mitochondrial carrier (TC 2.A.29) family.</text>
</comment>
<evidence type="ECO:0000256" key="4">
    <source>
        <dbReference type="ARBA" id="ARBA00022737"/>
    </source>
</evidence>
<dbReference type="OrthoDB" id="10266426at2759"/>
<dbReference type="FunFam" id="1.50.40.10:FF:000075">
    <property type="entry name" value="Nicotinamide adenine dinucleotide transporter 2, mitochondrial"/>
    <property type="match status" value="1"/>
</dbReference>
<protein>
    <submittedName>
        <fullName evidence="12">Mitochondrial solute carrier family 25 (Mitochondrial folate transporter) member 32</fullName>
    </submittedName>
</protein>
<dbReference type="Pfam" id="PF00153">
    <property type="entry name" value="Mito_carr"/>
    <property type="match status" value="3"/>
</dbReference>
<dbReference type="AlphaFoldDB" id="A0A8K0AI74"/>
<feature type="transmembrane region" description="Helical" evidence="11">
    <location>
        <begin position="71"/>
        <end position="89"/>
    </location>
</feature>
<dbReference type="SUPFAM" id="SSF103506">
    <property type="entry name" value="Mitochondrial carrier"/>
    <property type="match status" value="1"/>
</dbReference>
<comment type="subcellular location">
    <subcellularLocation>
        <location evidence="1">Mitochondrion inner membrane</location>
        <topology evidence="1">Multi-pass membrane protein</topology>
    </subcellularLocation>
</comment>
<evidence type="ECO:0000256" key="11">
    <source>
        <dbReference type="SAM" id="Phobius"/>
    </source>
</evidence>
<dbReference type="GO" id="GO:1990519">
    <property type="term" value="P:pyrimidine nucleotide import into mitochondrion"/>
    <property type="evidence" value="ECO:0007669"/>
    <property type="project" value="TreeGrafter"/>
</dbReference>
<gene>
    <name evidence="12" type="ORF">ANDGO_03308</name>
</gene>
<keyword evidence="5" id="KW-0999">Mitochondrion inner membrane</keyword>
<comment type="caution">
    <text evidence="12">The sequence shown here is derived from an EMBL/GenBank/DDBJ whole genome shotgun (WGS) entry which is preliminary data.</text>
</comment>
<organism evidence="12 13">
    <name type="scientific">Andalucia godoyi</name>
    <name type="common">Flagellate</name>
    <dbReference type="NCBI Taxonomy" id="505711"/>
    <lineage>
        <taxon>Eukaryota</taxon>
        <taxon>Discoba</taxon>
        <taxon>Jakobida</taxon>
        <taxon>Andalucina</taxon>
        <taxon>Andaluciidae</taxon>
        <taxon>Andalucia</taxon>
    </lineage>
</organism>
<dbReference type="PANTHER" id="PTHR45829">
    <property type="entry name" value="MITOCHONDRIAL CARRIER PROTEIN RIM2"/>
    <property type="match status" value="1"/>
</dbReference>
<sequence length="298" mass="33603">MPNVSSSVFDNAIAGSLAGATTAVITCPLDVVKARMQVQILQKGISPKYSGIIRSATLIAREEGFRGLYKGLSPTLMALSPSWAVYFTTYEWTKRRLREEYRYLDQHQKVVHLLASVFAGSVNAIALSPIWVVRTRLQLQTSNKYKSVHDCIRKIYRHEGLRSFYAGLAPSFFGLIHVGVQFPVYEYFKEELRRRRRRGIHDPLHHDSKLPIHEIIGASALSKMIASMVAYPHEVLRTRMQHAGANSKSIGCLVSKMFREEGLKSFYRGMSVNLVRVVPAAAITFTTFELVMSILNPE</sequence>
<feature type="repeat" description="Solcar" evidence="9">
    <location>
        <begin position="107"/>
        <end position="191"/>
    </location>
</feature>
<keyword evidence="2 10" id="KW-0813">Transport</keyword>
<dbReference type="GO" id="GO:0015218">
    <property type="term" value="F:pyrimidine nucleotide transmembrane transporter activity"/>
    <property type="evidence" value="ECO:0007669"/>
    <property type="project" value="InterPro"/>
</dbReference>
<feature type="transmembrane region" description="Helical" evidence="11">
    <location>
        <begin position="274"/>
        <end position="295"/>
    </location>
</feature>
<feature type="transmembrane region" description="Helical" evidence="11">
    <location>
        <begin position="110"/>
        <end position="132"/>
    </location>
</feature>
<evidence type="ECO:0000256" key="1">
    <source>
        <dbReference type="ARBA" id="ARBA00004448"/>
    </source>
</evidence>
<feature type="transmembrane region" description="Helical" evidence="11">
    <location>
        <begin position="164"/>
        <end position="188"/>
    </location>
</feature>
<keyword evidence="3 9" id="KW-0812">Transmembrane</keyword>
<evidence type="ECO:0000256" key="2">
    <source>
        <dbReference type="ARBA" id="ARBA00022448"/>
    </source>
</evidence>
<evidence type="ECO:0000313" key="13">
    <source>
        <dbReference type="Proteomes" id="UP000799049"/>
    </source>
</evidence>
<feature type="repeat" description="Solcar" evidence="9">
    <location>
        <begin position="6"/>
        <end position="96"/>
    </location>
</feature>
<accession>A0A8K0AI74</accession>
<feature type="repeat" description="Solcar" evidence="9">
    <location>
        <begin position="208"/>
        <end position="294"/>
    </location>
</feature>
<evidence type="ECO:0000256" key="7">
    <source>
        <dbReference type="ARBA" id="ARBA00023128"/>
    </source>
</evidence>
<evidence type="ECO:0000256" key="8">
    <source>
        <dbReference type="ARBA" id="ARBA00023136"/>
    </source>
</evidence>
<keyword evidence="4" id="KW-0677">Repeat</keyword>
<evidence type="ECO:0000256" key="6">
    <source>
        <dbReference type="ARBA" id="ARBA00022989"/>
    </source>
</evidence>
<dbReference type="Proteomes" id="UP000799049">
    <property type="component" value="Unassembled WGS sequence"/>
</dbReference>
<proteinExistence type="inferred from homology"/>
<dbReference type="InterPro" id="IPR018108">
    <property type="entry name" value="MCP_transmembrane"/>
</dbReference>